<evidence type="ECO:0000313" key="5">
    <source>
        <dbReference type="EMBL" id="AJE81975.1"/>
    </source>
</evidence>
<evidence type="ECO:0000256" key="1">
    <source>
        <dbReference type="ARBA" id="ARBA00007664"/>
    </source>
</evidence>
<dbReference type="PANTHER" id="PTHR24276:SF91">
    <property type="entry name" value="AT26814P-RELATED"/>
    <property type="match status" value="1"/>
</dbReference>
<dbReference type="PANTHER" id="PTHR24276">
    <property type="entry name" value="POLYSERASE-RELATED"/>
    <property type="match status" value="1"/>
</dbReference>
<dbReference type="EMBL" id="CP010519">
    <property type="protein sequence ID" value="AJE81975.1"/>
    <property type="molecule type" value="Genomic_DNA"/>
</dbReference>
<dbReference type="InterPro" id="IPR009003">
    <property type="entry name" value="Peptidase_S1_PA"/>
</dbReference>
<feature type="domain" description="Peptidase S1" evidence="4">
    <location>
        <begin position="34"/>
        <end position="245"/>
    </location>
</feature>
<dbReference type="KEGG" id="sals:SLNWT_1599"/>
<dbReference type="SMART" id="SM00020">
    <property type="entry name" value="Tryp_SPc"/>
    <property type="match status" value="1"/>
</dbReference>
<protein>
    <submittedName>
        <fullName evidence="5">Peptidase M7 snapalysin</fullName>
    </submittedName>
</protein>
<keyword evidence="2" id="KW-1015">Disulfide bond</keyword>
<dbReference type="Proteomes" id="UP000031523">
    <property type="component" value="Chromosome"/>
</dbReference>
<evidence type="ECO:0000259" key="4">
    <source>
        <dbReference type="PROSITE" id="PS50240"/>
    </source>
</evidence>
<comment type="similarity">
    <text evidence="1">Belongs to the peptidase S1 family.</text>
</comment>
<dbReference type="InterPro" id="IPR001314">
    <property type="entry name" value="Peptidase_S1A"/>
</dbReference>
<dbReference type="InterPro" id="IPR018114">
    <property type="entry name" value="TRYPSIN_HIS"/>
</dbReference>
<keyword evidence="6" id="KW-1185">Reference proteome</keyword>
<reference evidence="5 6" key="1">
    <citation type="submission" date="2015-01" db="EMBL/GenBank/DDBJ databases">
        <title>Enhanced salinomycin production by adjusting the supply of polyketide extender units in Streptomyce albus DSM 41398.</title>
        <authorList>
            <person name="Lu C."/>
        </authorList>
    </citation>
    <scope>NUCLEOTIDE SEQUENCE [LARGE SCALE GENOMIC DNA]</scope>
    <source>
        <strain evidence="6">ATCC 21838 / DSM 41398 / FERM P-419 / JCM 4703 / NBRC 107858</strain>
    </source>
</reference>
<proteinExistence type="inferred from homology"/>
<gene>
    <name evidence="5" type="ORF">SLNWT_1599</name>
</gene>
<dbReference type="PRINTS" id="PR00722">
    <property type="entry name" value="CHYMOTRYPSIN"/>
</dbReference>
<dbReference type="GO" id="GO:0006508">
    <property type="term" value="P:proteolysis"/>
    <property type="evidence" value="ECO:0007669"/>
    <property type="project" value="InterPro"/>
</dbReference>
<dbReference type="PROSITE" id="PS00134">
    <property type="entry name" value="TRYPSIN_HIS"/>
    <property type="match status" value="1"/>
</dbReference>
<feature type="signal peptide" evidence="3">
    <location>
        <begin position="1"/>
        <end position="29"/>
    </location>
</feature>
<evidence type="ECO:0000256" key="3">
    <source>
        <dbReference type="SAM" id="SignalP"/>
    </source>
</evidence>
<dbReference type="InterPro" id="IPR001254">
    <property type="entry name" value="Trypsin_dom"/>
</dbReference>
<dbReference type="InterPro" id="IPR043504">
    <property type="entry name" value="Peptidase_S1_PA_chymotrypsin"/>
</dbReference>
<dbReference type="InterPro" id="IPR050430">
    <property type="entry name" value="Peptidase_S1"/>
</dbReference>
<evidence type="ECO:0000313" key="6">
    <source>
        <dbReference type="Proteomes" id="UP000031523"/>
    </source>
</evidence>
<organism evidence="5 6">
    <name type="scientific">Streptomyces albus (strain ATCC 21838 / DSM 41398 / FERM P-419 / JCM 4703 / NBRC 107858)</name>
    <dbReference type="NCBI Taxonomy" id="1081613"/>
    <lineage>
        <taxon>Bacteria</taxon>
        <taxon>Bacillati</taxon>
        <taxon>Actinomycetota</taxon>
        <taxon>Actinomycetes</taxon>
        <taxon>Kitasatosporales</taxon>
        <taxon>Streptomycetaceae</taxon>
        <taxon>Streptomyces</taxon>
    </lineage>
</organism>
<dbReference type="Gene3D" id="2.40.10.10">
    <property type="entry name" value="Trypsin-like serine proteases"/>
    <property type="match status" value="1"/>
</dbReference>
<dbReference type="Pfam" id="PF00089">
    <property type="entry name" value="Trypsin"/>
    <property type="match status" value="1"/>
</dbReference>
<dbReference type="PROSITE" id="PS50240">
    <property type="entry name" value="TRYPSIN_DOM"/>
    <property type="match status" value="1"/>
</dbReference>
<dbReference type="AlphaFoldDB" id="A0A0B5ERR1"/>
<sequence>MKKRLAGLAAVFSATSAAALALTTGAATAAPQPIVGGSVVTNAPSWAAVIGDQSDGMWCSAALIKSNWVITAGHCSGATQVRVGSAKTNSGGTLVSTSKWVRHPSYNGGYDFGLYKLSTSVSGAPLAMATSTPAVGSSVTEYGYGQTCAPYGCGGMSPSLKSLGTKLVADSQCGGINGSWELCFDTSVTATDCYGDSGGPALVGGKLVGVTSRGASGPGESTCGNTNSIYSDTTAVQSWINSTIATR</sequence>
<evidence type="ECO:0000256" key="2">
    <source>
        <dbReference type="ARBA" id="ARBA00023157"/>
    </source>
</evidence>
<feature type="chain" id="PRO_5002102356" evidence="3">
    <location>
        <begin position="30"/>
        <end position="247"/>
    </location>
</feature>
<name>A0A0B5ERR1_STRA4</name>
<keyword evidence="3" id="KW-0732">Signal</keyword>
<dbReference type="SUPFAM" id="SSF50494">
    <property type="entry name" value="Trypsin-like serine proteases"/>
    <property type="match status" value="1"/>
</dbReference>
<dbReference type="GO" id="GO:0004252">
    <property type="term" value="F:serine-type endopeptidase activity"/>
    <property type="evidence" value="ECO:0007669"/>
    <property type="project" value="InterPro"/>
</dbReference>
<accession>A0A0B5ERR1</accession>